<reference evidence="1" key="1">
    <citation type="journal article" date="2014" name="Int. J. Syst. Evol. Microbiol.">
        <title>Complete genome sequence of Corynebacterium casei LMG S-19264T (=DSM 44701T), isolated from a smear-ripened cheese.</title>
        <authorList>
            <consortium name="US DOE Joint Genome Institute (JGI-PGF)"/>
            <person name="Walter F."/>
            <person name="Albersmeier A."/>
            <person name="Kalinowski J."/>
            <person name="Ruckert C."/>
        </authorList>
    </citation>
    <scope>NUCLEOTIDE SEQUENCE</scope>
    <source>
        <strain evidence="1">CGMCC 4.7110</strain>
    </source>
</reference>
<reference evidence="1" key="2">
    <citation type="submission" date="2020-09" db="EMBL/GenBank/DDBJ databases">
        <authorList>
            <person name="Sun Q."/>
            <person name="Zhou Y."/>
        </authorList>
    </citation>
    <scope>NUCLEOTIDE SEQUENCE</scope>
    <source>
        <strain evidence="1">CGMCC 4.7110</strain>
    </source>
</reference>
<evidence type="ECO:0000313" key="1">
    <source>
        <dbReference type="EMBL" id="GGN14499.1"/>
    </source>
</evidence>
<keyword evidence="2" id="KW-1185">Reference proteome</keyword>
<organism evidence="1 2">
    <name type="scientific">Streptomyces fuscichromogenes</name>
    <dbReference type="NCBI Taxonomy" id="1324013"/>
    <lineage>
        <taxon>Bacteria</taxon>
        <taxon>Bacillati</taxon>
        <taxon>Actinomycetota</taxon>
        <taxon>Actinomycetes</taxon>
        <taxon>Kitasatosporales</taxon>
        <taxon>Streptomycetaceae</taxon>
        <taxon>Streptomyces</taxon>
    </lineage>
</organism>
<comment type="caution">
    <text evidence="1">The sequence shown here is derived from an EMBL/GenBank/DDBJ whole genome shotgun (WGS) entry which is preliminary data.</text>
</comment>
<dbReference type="AlphaFoldDB" id="A0A917XEC5"/>
<dbReference type="EMBL" id="BMML01000009">
    <property type="protein sequence ID" value="GGN14499.1"/>
    <property type="molecule type" value="Genomic_DNA"/>
</dbReference>
<sequence length="90" mass="9312">MAGIPGLLVALVPCGAQVITLIASSVEADIPGMEPQPAASDAQAVMAAADSAVALTRRWVAGRTLLTVVLRMWRLPVMDMHDSATSLTGK</sequence>
<evidence type="ECO:0000313" key="2">
    <source>
        <dbReference type="Proteomes" id="UP000653411"/>
    </source>
</evidence>
<gene>
    <name evidence="1" type="ORF">GCM10011578_042190</name>
</gene>
<dbReference type="Proteomes" id="UP000653411">
    <property type="component" value="Unassembled WGS sequence"/>
</dbReference>
<protein>
    <submittedName>
        <fullName evidence="1">Uncharacterized protein</fullName>
    </submittedName>
</protein>
<name>A0A917XEC5_9ACTN</name>
<proteinExistence type="predicted"/>
<accession>A0A917XEC5</accession>